<dbReference type="RefSeq" id="WP_310519457.1">
    <property type="nucleotide sequence ID" value="NZ_BAABBS010000001.1"/>
</dbReference>
<name>A0ABU1FHB3_9MICO</name>
<accession>A0ABU1FHB3</accession>
<organism evidence="2 3">
    <name type="scientific">Agromyces indicus</name>
    <dbReference type="NCBI Taxonomy" id="758919"/>
    <lineage>
        <taxon>Bacteria</taxon>
        <taxon>Bacillati</taxon>
        <taxon>Actinomycetota</taxon>
        <taxon>Actinomycetes</taxon>
        <taxon>Micrococcales</taxon>
        <taxon>Microbacteriaceae</taxon>
        <taxon>Agromyces</taxon>
    </lineage>
</organism>
<dbReference type="EMBL" id="JAVKGS010000001">
    <property type="protein sequence ID" value="MDR5690757.1"/>
    <property type="molecule type" value="Genomic_DNA"/>
</dbReference>
<reference evidence="3" key="1">
    <citation type="submission" date="2023-07" db="EMBL/GenBank/DDBJ databases">
        <title>Description of three actinobacteria isolated from air of manufacturing shop in a pharmaceutical factory.</title>
        <authorList>
            <person name="Zhang D.-F."/>
        </authorList>
    </citation>
    <scope>NUCLEOTIDE SEQUENCE [LARGE SCALE GENOMIC DNA]</scope>
    <source>
        <strain evidence="3">CCTCC AB 2011122</strain>
    </source>
</reference>
<dbReference type="Proteomes" id="UP001260072">
    <property type="component" value="Unassembled WGS sequence"/>
</dbReference>
<keyword evidence="1" id="KW-0472">Membrane</keyword>
<feature type="transmembrane region" description="Helical" evidence="1">
    <location>
        <begin position="13"/>
        <end position="36"/>
    </location>
</feature>
<keyword evidence="3" id="KW-1185">Reference proteome</keyword>
<keyword evidence="1" id="KW-0812">Transmembrane</keyword>
<gene>
    <name evidence="2" type="ORF">RH861_01640</name>
</gene>
<evidence type="ECO:0000313" key="2">
    <source>
        <dbReference type="EMBL" id="MDR5690757.1"/>
    </source>
</evidence>
<evidence type="ECO:0008006" key="4">
    <source>
        <dbReference type="Google" id="ProtNLM"/>
    </source>
</evidence>
<protein>
    <recommendedName>
        <fullName evidence="4">DUF4175 domain-containing protein</fullName>
    </recommendedName>
</protein>
<keyword evidence="1" id="KW-1133">Transmembrane helix</keyword>
<sequence length="52" mass="5895">MYAALWRILPGPVWVRILLLAVIATAVVFALFTWVFPWLDGIVNPIDVTVEQ</sequence>
<evidence type="ECO:0000256" key="1">
    <source>
        <dbReference type="SAM" id="Phobius"/>
    </source>
</evidence>
<comment type="caution">
    <text evidence="2">The sequence shown here is derived from an EMBL/GenBank/DDBJ whole genome shotgun (WGS) entry which is preliminary data.</text>
</comment>
<proteinExistence type="predicted"/>
<evidence type="ECO:0000313" key="3">
    <source>
        <dbReference type="Proteomes" id="UP001260072"/>
    </source>
</evidence>